<protein>
    <submittedName>
        <fullName evidence="1">Uncharacterized protein</fullName>
    </submittedName>
</protein>
<evidence type="ECO:0000313" key="2">
    <source>
        <dbReference type="Proteomes" id="UP001603857"/>
    </source>
</evidence>
<dbReference type="Proteomes" id="UP001603857">
    <property type="component" value="Unassembled WGS sequence"/>
</dbReference>
<dbReference type="EMBL" id="JBGMDY010000004">
    <property type="protein sequence ID" value="KAL2337812.1"/>
    <property type="molecule type" value="Genomic_DNA"/>
</dbReference>
<proteinExistence type="predicted"/>
<keyword evidence="2" id="KW-1185">Reference proteome</keyword>
<dbReference type="AlphaFoldDB" id="A0ABD1MPS3"/>
<sequence>MPDSYRTLSSLCNNKNGYDNHLIIEEKDISDHNVFIKCIEIHSAVSKGNISALDMEEEDLRRRWGEGEKEKKVKEK</sequence>
<gene>
    <name evidence="1" type="ORF">Fmac_012258</name>
</gene>
<organism evidence="1 2">
    <name type="scientific">Flemingia macrophylla</name>
    <dbReference type="NCBI Taxonomy" id="520843"/>
    <lineage>
        <taxon>Eukaryota</taxon>
        <taxon>Viridiplantae</taxon>
        <taxon>Streptophyta</taxon>
        <taxon>Embryophyta</taxon>
        <taxon>Tracheophyta</taxon>
        <taxon>Spermatophyta</taxon>
        <taxon>Magnoliopsida</taxon>
        <taxon>eudicotyledons</taxon>
        <taxon>Gunneridae</taxon>
        <taxon>Pentapetalae</taxon>
        <taxon>rosids</taxon>
        <taxon>fabids</taxon>
        <taxon>Fabales</taxon>
        <taxon>Fabaceae</taxon>
        <taxon>Papilionoideae</taxon>
        <taxon>50 kb inversion clade</taxon>
        <taxon>NPAAA clade</taxon>
        <taxon>indigoferoid/millettioid clade</taxon>
        <taxon>Phaseoleae</taxon>
        <taxon>Flemingia</taxon>
    </lineage>
</organism>
<name>A0ABD1MPS3_9FABA</name>
<reference evidence="1 2" key="1">
    <citation type="submission" date="2024-08" db="EMBL/GenBank/DDBJ databases">
        <title>Insights into the chromosomal genome structure of Flemingia macrophylla.</title>
        <authorList>
            <person name="Ding Y."/>
            <person name="Zhao Y."/>
            <person name="Bi W."/>
            <person name="Wu M."/>
            <person name="Zhao G."/>
            <person name="Gong Y."/>
            <person name="Li W."/>
            <person name="Zhang P."/>
        </authorList>
    </citation>
    <scope>NUCLEOTIDE SEQUENCE [LARGE SCALE GENOMIC DNA]</scope>
    <source>
        <strain evidence="1">DYQJB</strain>
        <tissue evidence="1">Leaf</tissue>
    </source>
</reference>
<accession>A0ABD1MPS3</accession>
<comment type="caution">
    <text evidence="1">The sequence shown here is derived from an EMBL/GenBank/DDBJ whole genome shotgun (WGS) entry which is preliminary data.</text>
</comment>
<evidence type="ECO:0000313" key="1">
    <source>
        <dbReference type="EMBL" id="KAL2337812.1"/>
    </source>
</evidence>